<comment type="similarity">
    <text evidence="7">Belongs to the TonB-dependent receptor family.</text>
</comment>
<evidence type="ECO:0000256" key="5">
    <source>
        <dbReference type="ARBA" id="ARBA00023136"/>
    </source>
</evidence>
<dbReference type="Pfam" id="PF07715">
    <property type="entry name" value="Plug"/>
    <property type="match status" value="1"/>
</dbReference>
<evidence type="ECO:0000256" key="8">
    <source>
        <dbReference type="SAM" id="MobiDB-lite"/>
    </source>
</evidence>
<dbReference type="PROSITE" id="PS52016">
    <property type="entry name" value="TONB_DEPENDENT_REC_3"/>
    <property type="match status" value="1"/>
</dbReference>
<evidence type="ECO:0000256" key="7">
    <source>
        <dbReference type="PROSITE-ProRule" id="PRU01360"/>
    </source>
</evidence>
<keyword evidence="4 7" id="KW-0812">Transmembrane</keyword>
<feature type="signal peptide" evidence="9">
    <location>
        <begin position="1"/>
        <end position="20"/>
    </location>
</feature>
<dbReference type="InterPro" id="IPR039426">
    <property type="entry name" value="TonB-dep_rcpt-like"/>
</dbReference>
<accession>A0A4R0MR22</accession>
<evidence type="ECO:0000259" key="10">
    <source>
        <dbReference type="Pfam" id="PF07715"/>
    </source>
</evidence>
<feature type="region of interest" description="Disordered" evidence="8">
    <location>
        <begin position="425"/>
        <end position="450"/>
    </location>
</feature>
<dbReference type="Gene3D" id="3.55.50.30">
    <property type="match status" value="1"/>
</dbReference>
<keyword evidence="2 7" id="KW-0813">Transport</keyword>
<evidence type="ECO:0000256" key="6">
    <source>
        <dbReference type="ARBA" id="ARBA00023237"/>
    </source>
</evidence>
<evidence type="ECO:0000256" key="1">
    <source>
        <dbReference type="ARBA" id="ARBA00004571"/>
    </source>
</evidence>
<dbReference type="Proteomes" id="UP000292884">
    <property type="component" value="Unassembled WGS sequence"/>
</dbReference>
<evidence type="ECO:0000256" key="9">
    <source>
        <dbReference type="SAM" id="SignalP"/>
    </source>
</evidence>
<dbReference type="OrthoDB" id="9803050at2"/>
<dbReference type="InterPro" id="IPR036942">
    <property type="entry name" value="Beta-barrel_TonB_sf"/>
</dbReference>
<keyword evidence="5 7" id="KW-0472">Membrane</keyword>
<name>A0A4R0MR22_9SPHI</name>
<dbReference type="GO" id="GO:0009279">
    <property type="term" value="C:cell outer membrane"/>
    <property type="evidence" value="ECO:0007669"/>
    <property type="project" value="UniProtKB-SubCell"/>
</dbReference>
<proteinExistence type="inferred from homology"/>
<dbReference type="InterPro" id="IPR008969">
    <property type="entry name" value="CarboxyPept-like_regulatory"/>
</dbReference>
<comment type="subcellular location">
    <subcellularLocation>
        <location evidence="1 7">Cell outer membrane</location>
        <topology evidence="1 7">Multi-pass membrane protein</topology>
    </subcellularLocation>
</comment>
<gene>
    <name evidence="11" type="ORF">EZ428_16835</name>
</gene>
<evidence type="ECO:0000313" key="11">
    <source>
        <dbReference type="EMBL" id="TCC89361.1"/>
    </source>
</evidence>
<dbReference type="Pfam" id="PF13715">
    <property type="entry name" value="CarbopepD_reg_2"/>
    <property type="match status" value="1"/>
</dbReference>
<feature type="chain" id="PRO_5020314708" evidence="9">
    <location>
        <begin position="21"/>
        <end position="943"/>
    </location>
</feature>
<evidence type="ECO:0000256" key="4">
    <source>
        <dbReference type="ARBA" id="ARBA00022692"/>
    </source>
</evidence>
<dbReference type="Gene3D" id="2.170.130.10">
    <property type="entry name" value="TonB-dependent receptor, plug domain"/>
    <property type="match status" value="1"/>
</dbReference>
<keyword evidence="3 7" id="KW-1134">Transmembrane beta strand</keyword>
<feature type="domain" description="TonB-dependent receptor plug" evidence="10">
    <location>
        <begin position="272"/>
        <end position="356"/>
    </location>
</feature>
<comment type="caution">
    <text evidence="11">The sequence shown here is derived from an EMBL/GenBank/DDBJ whole genome shotgun (WGS) entry which is preliminary data.</text>
</comment>
<keyword evidence="12" id="KW-1185">Reference proteome</keyword>
<evidence type="ECO:0000256" key="3">
    <source>
        <dbReference type="ARBA" id="ARBA00022452"/>
    </source>
</evidence>
<evidence type="ECO:0000256" key="2">
    <source>
        <dbReference type="ARBA" id="ARBA00022448"/>
    </source>
</evidence>
<dbReference type="RefSeq" id="WP_131554348.1">
    <property type="nucleotide sequence ID" value="NZ_SJSK01000004.1"/>
</dbReference>
<dbReference type="InterPro" id="IPR012910">
    <property type="entry name" value="Plug_dom"/>
</dbReference>
<protein>
    <submittedName>
        <fullName evidence="11">TonB-dependent receptor</fullName>
    </submittedName>
</protein>
<organism evidence="11 12">
    <name type="scientific">Pedobacter frigiditerrae</name>
    <dbReference type="NCBI Taxonomy" id="2530452"/>
    <lineage>
        <taxon>Bacteria</taxon>
        <taxon>Pseudomonadati</taxon>
        <taxon>Bacteroidota</taxon>
        <taxon>Sphingobacteriia</taxon>
        <taxon>Sphingobacteriales</taxon>
        <taxon>Sphingobacteriaceae</taxon>
        <taxon>Pedobacter</taxon>
    </lineage>
</organism>
<evidence type="ECO:0000313" key="12">
    <source>
        <dbReference type="Proteomes" id="UP000292884"/>
    </source>
</evidence>
<dbReference type="SUPFAM" id="SSF49464">
    <property type="entry name" value="Carboxypeptidase regulatory domain-like"/>
    <property type="match status" value="1"/>
</dbReference>
<dbReference type="InterPro" id="IPR037066">
    <property type="entry name" value="Plug_dom_sf"/>
</dbReference>
<dbReference type="AlphaFoldDB" id="A0A4R0MR22"/>
<dbReference type="Gene3D" id="2.60.40.1120">
    <property type="entry name" value="Carboxypeptidase-like, regulatory domain"/>
    <property type="match status" value="1"/>
</dbReference>
<keyword evidence="9" id="KW-0732">Signal</keyword>
<dbReference type="SUPFAM" id="SSF56935">
    <property type="entry name" value="Porins"/>
    <property type="match status" value="1"/>
</dbReference>
<keyword evidence="11" id="KW-0675">Receptor</keyword>
<feature type="compositionally biased region" description="Gly residues" evidence="8">
    <location>
        <begin position="428"/>
        <end position="448"/>
    </location>
</feature>
<dbReference type="EMBL" id="SJSK01000004">
    <property type="protein sequence ID" value="TCC89361.1"/>
    <property type="molecule type" value="Genomic_DNA"/>
</dbReference>
<dbReference type="Gene3D" id="2.40.170.20">
    <property type="entry name" value="TonB-dependent receptor, beta-barrel domain"/>
    <property type="match status" value="1"/>
</dbReference>
<keyword evidence="6 7" id="KW-0998">Cell outer membrane</keyword>
<sequence>MRRILLLFSMSCAFSLSAFAQRPLKIDAVISGFFTIPMETMLDTIARKSKIRFIYDHEMIKNIQITDQFHEEPVKNVLSKIFKSNDLHYWVESDQEIYIIKMPEDLPRLKKMALVGDSSLFYSNQYVKSEKKNLPILNTKVNTEVNDVKPQKKVEPFTINGKVIDQNTGESLPSAIIKVRNTNISTSTNSDGYFTILHVPSDTCKLEINYVGYRRDTYELNSENIKKEIVIGLFISVKSLNEVIVVGKKGESVMTTDKRRVSVLQISPAKLDELPNIGERDILRSFQLMPGISGSNESSSGAYVRGGTPDQNLVLFDGFTVYQVDHLYGFFSAFNSNSVKDVTMYKGGFSSKYGGRLSSVTDIVGKEGNSKEYNIGGDISLLSANLYLERPINDKSTLLLAYRRSYEGPLYNKIFNKFNTTTISTTSGPGGGPGGGMGGPPGGGGRGGFSQTVSTPASAFYDLNAKYTYAPDQKNRLSWSVYQGNDNLDNSKTIELPSFISSGGEITNTDKTTYGNLGSSLKWSRRWTPKVYSNTLASFSTYHSDRDNSNKVTVADSLGNETELSNGTFEKNRLRDFSVKSDWEWQAKDKIKALFGVYASNQDVSYEYSQNDTSKLIDQHTKANIGGLYGEIEFSPGKNLQIKPGIRTTIYDQTGKVYFEPRLSGTYTLNDKLTLKASTGKFFQFTNRVIREDILSGSRDFWVLANGSSIPVSSAYHYVAGFSYEADKFLIDIEGYYKTLNNLSEYSQRQIGNRRTGISLEEHFYTGSGFTKGIEFLIQKTKGKYTGWISYTLADAKNNFEAYGGEFAASQDTRHELKSVNLYHYGRWTFSATWIFATGKPYTAPLTSYTVNDYSGNAKTFLTISDKNSQRLPSYHRLDISALYDLIKVDSRKVGSIGFSIFNAYNRGNIWYQQYSIVNNQVITSNVNYLGLTPNITLSLKWK</sequence>
<reference evidence="11 12" key="1">
    <citation type="submission" date="2019-02" db="EMBL/GenBank/DDBJ databases">
        <title>Pedobacter sp. RP-1-13 sp. nov., isolated from Arctic soil.</title>
        <authorList>
            <person name="Dahal R.H."/>
        </authorList>
    </citation>
    <scope>NUCLEOTIDE SEQUENCE [LARGE SCALE GENOMIC DNA]</scope>
    <source>
        <strain evidence="11 12">RP-1-13</strain>
    </source>
</reference>